<evidence type="ECO:0000256" key="1">
    <source>
        <dbReference type="ARBA" id="ARBA00004123"/>
    </source>
</evidence>
<dbReference type="SUPFAM" id="SSF63748">
    <property type="entry name" value="Tudor/PWWP/MBT"/>
    <property type="match status" value="1"/>
</dbReference>
<feature type="compositionally biased region" description="Basic and acidic residues" evidence="12">
    <location>
        <begin position="821"/>
        <end position="831"/>
    </location>
</feature>
<feature type="domain" description="PWWP" evidence="16">
    <location>
        <begin position="1160"/>
        <end position="1239"/>
    </location>
</feature>
<dbReference type="PROSITE" id="PS01359">
    <property type="entry name" value="ZF_PHD_1"/>
    <property type="match status" value="1"/>
</dbReference>
<feature type="compositionally biased region" description="Basic residues" evidence="12">
    <location>
        <begin position="123"/>
        <end position="133"/>
    </location>
</feature>
<sequence>MGLDFDIREFLNHIRATKPPYECPAKDCGKIYKSFAGIQFHLFNYNHENPGSSLPSTESPQQALSYAEAQKIVELEIDSKLQRINIFDAINFVDKEDYENEVPVKNEETQIQDFPKTPTNKIHTPKHLQKKTPKPVEPVVRKEEKVSPPKLPEASFSIIESWSQPDAPERPKSYYRFIEKSPDEMEDEIEFDMDEDDFTWLELINKQRRFENLSEVNPESFELLMDRLEKESYFQMQSSGKDQGPPIDEDAECCICMDGECQNSNVILFCDMCNLAVHQECYGVPYIPEGQWLCRRCLQSPSRAVDCALCPNRGGAFKQTDDNRWAHVVCALWIPEVCFANTVFLEPIDSIQNIPAARWKLTCYICKQRGAGACIQCHRANCYTAFHVTCAQQAGLHMKIDTAKDSPSTGPNISIRKAAYCDAHTPADSDSKPLVGDHGIGEAIRKAQSKAAFREKMRKARKILAEKRSAAPIISIPTIPPERVQEIASAVPQIQGKIRFIQRLIAYWTLKRQSRNGVPLLRRLQTSHPSRRPASSAATGSASGSGLGNDPLIQHDDLLGQLRYFQRLRQDLERARLLCELIRKREKTKRELMRIKEKELELQIYPLQYLMRRVLQTLKERDTNDIFADPVDISQVPDYLDFIQQPMDFSTMQSKLDAGQYPTLEAFEKDFNLMIHNCTVYNAQHTMYYKQAIKLKEGAQVLFKQLRRDLETLVISNSSSDTTNNIIQPQQSLEISQPEIKVEEIDKYVSEKYRESDTLEQQLSKLEDFLRKAQQMPSGPLKVKRIRILRNELAKVRRKLSLQAGGRAAATRSSSTSPSKSRPENETRGEASSDSDSSSNSSSESSSSSSSTTSKSSSDSSIAGPQVKASPRAVIAARQLKIDHFITRAPKTDSDEKNTPSVTNKNRLVAKVMKRNITPVSAPVASTPVAVTVVPAAATAAAATPVTPELETIAAPVPVTPVKVNSVNPQQLTGSPSGVNRRTAVLFTKKAAAAAAFKKPEPSGSSSPPRRPVGRPRKVSENSSSQPGPSGSSLSVSTNLFVAAAAATTDLNKRKKQKHPESDKLFASVQQPGAIHLPNIESESFKVYRTNRLDDEEDSHRGSSESSGSEGSSSGSSTSSDSDSGDESDHQSSDESSSSPPRHRHNSASLLPCNLIPLQPLDLVWAKCRGYPWYPALIVDPSWPRSGYVHNGVPIAIPPDDVLIMGTGIQPPAFLVLFFDAKRTWQWLPRDKLEPLGVDPDRDKAKLIESKKQTERKAVKKAFEEAILHQCRVAGQSSALSEDSDSSH</sequence>
<dbReference type="InterPro" id="IPR018359">
    <property type="entry name" value="Bromodomain_CS"/>
</dbReference>
<accession>A0A164ZYN2</accession>
<dbReference type="Pfam" id="PF10513">
    <property type="entry name" value="EPL1"/>
    <property type="match status" value="1"/>
</dbReference>
<feature type="region of interest" description="Disordered" evidence="12">
    <location>
        <begin position="1051"/>
        <end position="1070"/>
    </location>
</feature>
<keyword evidence="9" id="KW-0539">Nucleus</keyword>
<feature type="compositionally biased region" description="Low complexity" evidence="12">
    <location>
        <begin position="1021"/>
        <end position="1036"/>
    </location>
</feature>
<feature type="region of interest" description="Disordered" evidence="12">
    <location>
        <begin position="800"/>
        <end position="871"/>
    </location>
</feature>
<protein>
    <submittedName>
        <fullName evidence="18">Putative Bromodomain and PHD finger-containing protein</fullName>
    </submittedName>
</protein>
<dbReference type="PROSITE" id="PS50014">
    <property type="entry name" value="BROMODOMAIN_2"/>
    <property type="match status" value="1"/>
</dbReference>
<dbReference type="Pfam" id="PF00855">
    <property type="entry name" value="PWWP"/>
    <property type="match status" value="1"/>
</dbReference>
<keyword evidence="2" id="KW-0597">Phosphoprotein</keyword>
<dbReference type="SMART" id="SM00297">
    <property type="entry name" value="BROMO"/>
    <property type="match status" value="1"/>
</dbReference>
<dbReference type="STRING" id="35525.A0A164ZYN2"/>
<evidence type="ECO:0000313" key="18">
    <source>
        <dbReference type="EMBL" id="KZS16960.1"/>
    </source>
</evidence>
<dbReference type="Gene3D" id="2.30.30.140">
    <property type="match status" value="1"/>
</dbReference>
<feature type="domain" description="C2H2-type" evidence="15">
    <location>
        <begin position="21"/>
        <end position="50"/>
    </location>
</feature>
<feature type="region of interest" description="Disordered" evidence="12">
    <location>
        <begin position="995"/>
        <end position="1036"/>
    </location>
</feature>
<dbReference type="InterPro" id="IPR013087">
    <property type="entry name" value="Znf_C2H2_type"/>
</dbReference>
<evidence type="ECO:0000256" key="8">
    <source>
        <dbReference type="ARBA" id="ARBA00023117"/>
    </source>
</evidence>
<feature type="domain" description="PHD-type" evidence="14">
    <location>
        <begin position="250"/>
        <end position="300"/>
    </location>
</feature>
<evidence type="ECO:0000256" key="6">
    <source>
        <dbReference type="ARBA" id="ARBA00022833"/>
    </source>
</evidence>
<feature type="domain" description="PHD-type" evidence="17">
    <location>
        <begin position="304"/>
        <end position="425"/>
    </location>
</feature>
<evidence type="ECO:0000259" key="15">
    <source>
        <dbReference type="PROSITE" id="PS50157"/>
    </source>
</evidence>
<dbReference type="InterPro" id="IPR036427">
    <property type="entry name" value="Bromodomain-like_sf"/>
</dbReference>
<comment type="caution">
    <text evidence="18">The sequence shown here is derived from an EMBL/GenBank/DDBJ whole genome shotgun (WGS) entry which is preliminary data.</text>
</comment>
<keyword evidence="3" id="KW-0479">Metal-binding</keyword>
<keyword evidence="4" id="KW-0677">Repeat</keyword>
<dbReference type="FunFam" id="3.30.40.10:FF:000008">
    <property type="entry name" value="Bromodomain containing 1, isoform CRA_a"/>
    <property type="match status" value="1"/>
</dbReference>
<dbReference type="InterPro" id="IPR000313">
    <property type="entry name" value="PWWP_dom"/>
</dbReference>
<organism evidence="18 19">
    <name type="scientific">Daphnia magna</name>
    <dbReference type="NCBI Taxonomy" id="35525"/>
    <lineage>
        <taxon>Eukaryota</taxon>
        <taxon>Metazoa</taxon>
        <taxon>Ecdysozoa</taxon>
        <taxon>Arthropoda</taxon>
        <taxon>Crustacea</taxon>
        <taxon>Branchiopoda</taxon>
        <taxon>Diplostraca</taxon>
        <taxon>Cladocera</taxon>
        <taxon>Anomopoda</taxon>
        <taxon>Daphniidae</taxon>
        <taxon>Daphnia</taxon>
    </lineage>
</organism>
<dbReference type="GO" id="GO:0006357">
    <property type="term" value="P:regulation of transcription by RNA polymerase II"/>
    <property type="evidence" value="ECO:0007669"/>
    <property type="project" value="TreeGrafter"/>
</dbReference>
<dbReference type="Pfam" id="PF13832">
    <property type="entry name" value="zf-HC5HC2H_2"/>
    <property type="match status" value="1"/>
</dbReference>
<keyword evidence="6" id="KW-0862">Zinc</keyword>
<feature type="compositionally biased region" description="Low complexity" evidence="12">
    <location>
        <begin position="804"/>
        <end position="817"/>
    </location>
</feature>
<keyword evidence="5 11" id="KW-0863">Zinc-finger</keyword>
<evidence type="ECO:0000256" key="4">
    <source>
        <dbReference type="ARBA" id="ARBA00022737"/>
    </source>
</evidence>
<dbReference type="FunFam" id="3.30.40.10:FF:000007">
    <property type="entry name" value="Bromodomain containing 1, isoform CRA_b"/>
    <property type="match status" value="1"/>
</dbReference>
<dbReference type="InterPro" id="IPR011011">
    <property type="entry name" value="Znf_FYVE_PHD"/>
</dbReference>
<dbReference type="Pfam" id="PF00439">
    <property type="entry name" value="Bromodomain"/>
    <property type="match status" value="1"/>
</dbReference>
<dbReference type="PANTHER" id="PTHR13793:SF107">
    <property type="entry name" value="BROMODOMAIN-CONTAINING PROTEIN HOMOLOG"/>
    <property type="match status" value="1"/>
</dbReference>
<dbReference type="PROSITE" id="PS51805">
    <property type="entry name" value="EPHD"/>
    <property type="match status" value="1"/>
</dbReference>
<feature type="compositionally biased region" description="Low complexity" evidence="12">
    <location>
        <begin position="832"/>
        <end position="861"/>
    </location>
</feature>
<dbReference type="PROSITE" id="PS00633">
    <property type="entry name" value="BROMODOMAIN_1"/>
    <property type="match status" value="1"/>
</dbReference>
<evidence type="ECO:0000256" key="3">
    <source>
        <dbReference type="ARBA" id="ARBA00022723"/>
    </source>
</evidence>
<dbReference type="Pfam" id="PF13831">
    <property type="entry name" value="PHD_2"/>
    <property type="match status" value="1"/>
</dbReference>
<dbReference type="PROSITE" id="PS00028">
    <property type="entry name" value="ZINC_FINGER_C2H2_1"/>
    <property type="match status" value="1"/>
</dbReference>
<feature type="compositionally biased region" description="Low complexity" evidence="12">
    <location>
        <begin position="526"/>
        <end position="544"/>
    </location>
</feature>
<dbReference type="CDD" id="cd05839">
    <property type="entry name" value="PWWP_BRPF"/>
    <property type="match status" value="1"/>
</dbReference>
<evidence type="ECO:0000256" key="9">
    <source>
        <dbReference type="ARBA" id="ARBA00023242"/>
    </source>
</evidence>
<evidence type="ECO:0000259" key="13">
    <source>
        <dbReference type="PROSITE" id="PS50014"/>
    </source>
</evidence>
<dbReference type="PRINTS" id="PR00503">
    <property type="entry name" value="BROMODOMAIN"/>
</dbReference>
<evidence type="ECO:0000259" key="17">
    <source>
        <dbReference type="PROSITE" id="PS51805"/>
    </source>
</evidence>
<dbReference type="PROSITE" id="PS50812">
    <property type="entry name" value="PWWP"/>
    <property type="match status" value="1"/>
</dbReference>
<dbReference type="CDD" id="cd15670">
    <property type="entry name" value="ePHD_BRPF"/>
    <property type="match status" value="1"/>
</dbReference>
<feature type="compositionally biased region" description="Low complexity" evidence="12">
    <location>
        <begin position="1104"/>
        <end position="1122"/>
    </location>
</feature>
<dbReference type="SUPFAM" id="SSF57903">
    <property type="entry name" value="FYVE/PHD zinc finger"/>
    <property type="match status" value="1"/>
</dbReference>
<evidence type="ECO:0000313" key="19">
    <source>
        <dbReference type="Proteomes" id="UP000076858"/>
    </source>
</evidence>
<gene>
    <name evidence="18" type="ORF">APZ42_017609</name>
</gene>
<dbReference type="SUPFAM" id="SSF47370">
    <property type="entry name" value="Bromodomain"/>
    <property type="match status" value="1"/>
</dbReference>
<keyword evidence="7" id="KW-0007">Acetylation</keyword>
<dbReference type="GO" id="GO:0005634">
    <property type="term" value="C:nucleus"/>
    <property type="evidence" value="ECO:0007669"/>
    <property type="project" value="UniProtKB-SubCell"/>
</dbReference>
<dbReference type="InterPro" id="IPR034732">
    <property type="entry name" value="EPHD"/>
</dbReference>
<dbReference type="InterPro" id="IPR001487">
    <property type="entry name" value="Bromodomain"/>
</dbReference>
<dbReference type="InterPro" id="IPR050701">
    <property type="entry name" value="Histone_Mod_Regulator"/>
</dbReference>
<keyword evidence="19" id="KW-1185">Reference proteome</keyword>
<dbReference type="GO" id="GO:0008270">
    <property type="term" value="F:zinc ion binding"/>
    <property type="evidence" value="ECO:0007669"/>
    <property type="project" value="UniProtKB-KW"/>
</dbReference>
<feature type="domain" description="Bromo" evidence="13">
    <location>
        <begin position="619"/>
        <end position="689"/>
    </location>
</feature>
<feature type="compositionally biased region" description="Low complexity" evidence="12">
    <location>
        <begin position="995"/>
        <end position="1008"/>
    </location>
</feature>
<feature type="region of interest" description="Disordered" evidence="12">
    <location>
        <begin position="1094"/>
        <end position="1146"/>
    </location>
</feature>
<proteinExistence type="predicted"/>
<dbReference type="InterPro" id="IPR001965">
    <property type="entry name" value="Znf_PHD"/>
</dbReference>
<dbReference type="SMART" id="SM00249">
    <property type="entry name" value="PHD"/>
    <property type="match status" value="2"/>
</dbReference>
<feature type="region of interest" description="Disordered" evidence="12">
    <location>
        <begin position="522"/>
        <end position="547"/>
    </location>
</feature>
<name>A0A164ZYN2_9CRUS</name>
<dbReference type="PROSITE" id="PS50157">
    <property type="entry name" value="ZINC_FINGER_C2H2_2"/>
    <property type="match status" value="1"/>
</dbReference>
<dbReference type="PROSITE" id="PS50016">
    <property type="entry name" value="ZF_PHD_2"/>
    <property type="match status" value="1"/>
</dbReference>
<dbReference type="CDD" id="cd15572">
    <property type="entry name" value="PHD_BRPF"/>
    <property type="match status" value="1"/>
</dbReference>
<dbReference type="Proteomes" id="UP000076858">
    <property type="component" value="Unassembled WGS sequence"/>
</dbReference>
<evidence type="ECO:0000256" key="10">
    <source>
        <dbReference type="PROSITE-ProRule" id="PRU00035"/>
    </source>
</evidence>
<comment type="subcellular location">
    <subcellularLocation>
        <location evidence="1">Nucleus</location>
    </subcellularLocation>
</comment>
<feature type="region of interest" description="Disordered" evidence="12">
    <location>
        <begin position="115"/>
        <end position="147"/>
    </location>
</feature>
<evidence type="ECO:0000256" key="12">
    <source>
        <dbReference type="SAM" id="MobiDB-lite"/>
    </source>
</evidence>
<dbReference type="InterPro" id="IPR019787">
    <property type="entry name" value="Znf_PHD-finger"/>
</dbReference>
<dbReference type="PANTHER" id="PTHR13793">
    <property type="entry name" value="PHD FINGER PROTEINS"/>
    <property type="match status" value="1"/>
</dbReference>
<keyword evidence="8 10" id="KW-0103">Bromodomain</keyword>
<evidence type="ECO:0000256" key="7">
    <source>
        <dbReference type="ARBA" id="ARBA00022990"/>
    </source>
</evidence>
<dbReference type="SMART" id="SM00293">
    <property type="entry name" value="PWWP"/>
    <property type="match status" value="1"/>
</dbReference>
<evidence type="ECO:0000259" key="16">
    <source>
        <dbReference type="PROSITE" id="PS50812"/>
    </source>
</evidence>
<evidence type="ECO:0000256" key="5">
    <source>
        <dbReference type="ARBA" id="ARBA00022771"/>
    </source>
</evidence>
<dbReference type="InterPro" id="IPR013083">
    <property type="entry name" value="Znf_RING/FYVE/PHD"/>
</dbReference>
<dbReference type="OrthoDB" id="20839at2759"/>
<dbReference type="InterPro" id="IPR019542">
    <property type="entry name" value="Enhancer_polycomb-like_N"/>
</dbReference>
<evidence type="ECO:0000259" key="14">
    <source>
        <dbReference type="PROSITE" id="PS50016"/>
    </source>
</evidence>
<dbReference type="FunFam" id="2.30.30.140:FF:000008">
    <property type="entry name" value="Bromodomain containing 1, isoform CRA_b"/>
    <property type="match status" value="1"/>
</dbReference>
<evidence type="ECO:0000256" key="11">
    <source>
        <dbReference type="PROSITE-ProRule" id="PRU00042"/>
    </source>
</evidence>
<dbReference type="InterPro" id="IPR019786">
    <property type="entry name" value="Zinc_finger_PHD-type_CS"/>
</dbReference>
<dbReference type="Gene3D" id="3.30.40.10">
    <property type="entry name" value="Zinc/RING finger domain, C3HC4 (zinc finger)"/>
    <property type="match status" value="2"/>
</dbReference>
<dbReference type="EMBL" id="LRGB01000687">
    <property type="protein sequence ID" value="KZS16960.1"/>
    <property type="molecule type" value="Genomic_DNA"/>
</dbReference>
<dbReference type="Gene3D" id="1.20.920.10">
    <property type="entry name" value="Bromodomain-like"/>
    <property type="match status" value="1"/>
</dbReference>
<evidence type="ECO:0000256" key="2">
    <source>
        <dbReference type="ARBA" id="ARBA00022553"/>
    </source>
</evidence>
<reference evidence="18 19" key="1">
    <citation type="submission" date="2016-03" db="EMBL/GenBank/DDBJ databases">
        <title>EvidentialGene: Evidence-directed Construction of Genes on Genomes.</title>
        <authorList>
            <person name="Gilbert D.G."/>
            <person name="Choi J.-H."/>
            <person name="Mockaitis K."/>
            <person name="Colbourne J."/>
            <person name="Pfrender M."/>
        </authorList>
    </citation>
    <scope>NUCLEOTIDE SEQUENCE [LARGE SCALE GENOMIC DNA]</scope>
    <source>
        <strain evidence="18 19">Xinb3</strain>
        <tissue evidence="18">Complete organism</tissue>
    </source>
</reference>